<dbReference type="Proteomes" id="UP000746595">
    <property type="component" value="Unassembled WGS sequence"/>
</dbReference>
<feature type="transmembrane region" description="Helical" evidence="1">
    <location>
        <begin position="19"/>
        <end position="38"/>
    </location>
</feature>
<evidence type="ECO:0000313" key="2">
    <source>
        <dbReference type="EMBL" id="NKG21559.1"/>
    </source>
</evidence>
<evidence type="ECO:0000256" key="1">
    <source>
        <dbReference type="SAM" id="Phobius"/>
    </source>
</evidence>
<organism evidence="2 3">
    <name type="scientific">Paeniglutamicibacter terrestris</name>
    <dbReference type="NCBI Taxonomy" id="2723403"/>
    <lineage>
        <taxon>Bacteria</taxon>
        <taxon>Bacillati</taxon>
        <taxon>Actinomycetota</taxon>
        <taxon>Actinomycetes</taxon>
        <taxon>Micrococcales</taxon>
        <taxon>Micrococcaceae</taxon>
        <taxon>Paeniglutamicibacter</taxon>
    </lineage>
</organism>
<comment type="caution">
    <text evidence="2">The sequence shown here is derived from an EMBL/GenBank/DDBJ whole genome shotgun (WGS) entry which is preliminary data.</text>
</comment>
<name>A0ABX1G694_9MICC</name>
<reference evidence="2 3" key="1">
    <citation type="submission" date="2020-04" db="EMBL/GenBank/DDBJ databases">
        <title>Paeniglutamicibacter sp. ANT13_2, a novel actinomycete isolated from sediment in Antarctica.</title>
        <authorList>
            <person name="Sakdapetsiri C."/>
            <person name="Pinyakong O."/>
        </authorList>
    </citation>
    <scope>NUCLEOTIDE SEQUENCE [LARGE SCALE GENOMIC DNA]</scope>
    <source>
        <strain evidence="2 3">ANT13_2</strain>
    </source>
</reference>
<keyword evidence="3" id="KW-1185">Reference proteome</keyword>
<keyword evidence="1" id="KW-0472">Membrane</keyword>
<protein>
    <submittedName>
        <fullName evidence="2">Uncharacterized protein</fullName>
    </submittedName>
</protein>
<dbReference type="EMBL" id="JAAWVT010000006">
    <property type="protein sequence ID" value="NKG21559.1"/>
    <property type="molecule type" value="Genomic_DNA"/>
</dbReference>
<proteinExistence type="predicted"/>
<sequence length="63" mass="7056">MVAIGMTVLGLFAEHWHPILRAFVLTAVVVPTAVYVVVPRFLIWHGKLSAAAQRRKFNKQQTA</sequence>
<gene>
    <name evidence="2" type="ORF">HED64_12690</name>
</gene>
<keyword evidence="1" id="KW-1133">Transmembrane helix</keyword>
<accession>A0ABX1G694</accession>
<keyword evidence="1" id="KW-0812">Transmembrane</keyword>
<evidence type="ECO:0000313" key="3">
    <source>
        <dbReference type="Proteomes" id="UP000746595"/>
    </source>
</evidence>